<evidence type="ECO:0000313" key="1">
    <source>
        <dbReference type="EMBL" id="KAI8566439.1"/>
    </source>
</evidence>
<dbReference type="EMBL" id="CM046389">
    <property type="protein sequence ID" value="KAI8566439.1"/>
    <property type="molecule type" value="Genomic_DNA"/>
</dbReference>
<proteinExistence type="predicted"/>
<gene>
    <name evidence="1" type="ORF">RHMOL_Rhmol02G0040500</name>
</gene>
<name>A0ACC0PMX6_RHOML</name>
<comment type="caution">
    <text evidence="1">The sequence shown here is derived from an EMBL/GenBank/DDBJ whole genome shotgun (WGS) entry which is preliminary data.</text>
</comment>
<protein>
    <submittedName>
        <fullName evidence="1">Uncharacterized protein</fullName>
    </submittedName>
</protein>
<keyword evidence="2" id="KW-1185">Reference proteome</keyword>
<dbReference type="Proteomes" id="UP001062846">
    <property type="component" value="Chromosome 2"/>
</dbReference>
<organism evidence="1 2">
    <name type="scientific">Rhododendron molle</name>
    <name type="common">Chinese azalea</name>
    <name type="synonym">Azalea mollis</name>
    <dbReference type="NCBI Taxonomy" id="49168"/>
    <lineage>
        <taxon>Eukaryota</taxon>
        <taxon>Viridiplantae</taxon>
        <taxon>Streptophyta</taxon>
        <taxon>Embryophyta</taxon>
        <taxon>Tracheophyta</taxon>
        <taxon>Spermatophyta</taxon>
        <taxon>Magnoliopsida</taxon>
        <taxon>eudicotyledons</taxon>
        <taxon>Gunneridae</taxon>
        <taxon>Pentapetalae</taxon>
        <taxon>asterids</taxon>
        <taxon>Ericales</taxon>
        <taxon>Ericaceae</taxon>
        <taxon>Ericoideae</taxon>
        <taxon>Rhodoreae</taxon>
        <taxon>Rhododendron</taxon>
    </lineage>
</organism>
<evidence type="ECO:0000313" key="2">
    <source>
        <dbReference type="Proteomes" id="UP001062846"/>
    </source>
</evidence>
<reference evidence="1" key="1">
    <citation type="submission" date="2022-02" db="EMBL/GenBank/DDBJ databases">
        <title>Plant Genome Project.</title>
        <authorList>
            <person name="Zhang R.-G."/>
        </authorList>
    </citation>
    <scope>NUCLEOTIDE SEQUENCE</scope>
    <source>
        <strain evidence="1">AT1</strain>
    </source>
</reference>
<sequence length="384" mass="41135">MLVAWDLDIPLPEFHPPDPHHGQQILDKVLEINMRGGGGGGGGVYIDGEDDDGDEMVYDGDNGVPFSVSSFSFSSTSLQMAKQPVRVLVTGAAGQIGYALVPMIARGVMLGPDQPVILHMLDIAPAAEALNGVKMELVDAAFPLLKGVVATTDVVEACTEVNIAVMVGGFPRKEGMERKDVMSKNVAIYKSQASALEKHAAANCKVLVVANPANTNALILKEFAPSIPEKNISCLTRLDHNRALGQVSERLNVPVSDVKNVIIWGNHSSTQLHGEFITTVQQRGAAIIKARKLSSALSAASSACDHIRDWVLGTPEGTWVSMGVYSDGSYNVPAGLIYSFPVTCRNGEWTIVQGLPIDELSRKKLDLTAEELTEEKELAYSCLS</sequence>
<accession>A0ACC0PMX6</accession>